<sequence>MTALPKATETQLTGNVLSAYNVCLELEEIAEDKTEKERIQARVLGYLIIHAPNAVSELLRVIHSCNNEPDKLFKLGECFINYFIRPFKKFKGRTPASSSRPSRPSFDKSTKKNLLDKITEAPKDHKEAKRQALIRDGFRCVATGMYDSKALQVPELAEERKANLINTECAHIVPQSTYFNVSTDSDKRDYSASVLAVLQRFGYDVQNLNGEKVHSLFNDMTMDRNVHDAFDRLDLWLEAIQTQDCYVTKTTPSFSFELLKKKITFASAPNLPAPSPELLALHAACAKVAHLSGAGAYIDELDEDTDDLPV</sequence>
<name>A0AAW0CDA0_9AGAR</name>
<gene>
    <name evidence="3" type="ORF">VNI00_010995</name>
</gene>
<protein>
    <recommendedName>
        <fullName evidence="2">HNH nuclease domain-containing protein</fullName>
    </recommendedName>
</protein>
<organism evidence="3 4">
    <name type="scientific">Paramarasmius palmivorus</name>
    <dbReference type="NCBI Taxonomy" id="297713"/>
    <lineage>
        <taxon>Eukaryota</taxon>
        <taxon>Fungi</taxon>
        <taxon>Dikarya</taxon>
        <taxon>Basidiomycota</taxon>
        <taxon>Agaricomycotina</taxon>
        <taxon>Agaricomycetes</taxon>
        <taxon>Agaricomycetidae</taxon>
        <taxon>Agaricales</taxon>
        <taxon>Marasmiineae</taxon>
        <taxon>Marasmiaceae</taxon>
        <taxon>Paramarasmius</taxon>
    </lineage>
</organism>
<dbReference type="AlphaFoldDB" id="A0AAW0CDA0"/>
<dbReference type="EMBL" id="JAYKXP010000046">
    <property type="protein sequence ID" value="KAK7037503.1"/>
    <property type="molecule type" value="Genomic_DNA"/>
</dbReference>
<evidence type="ECO:0000256" key="1">
    <source>
        <dbReference type="SAM" id="MobiDB-lite"/>
    </source>
</evidence>
<feature type="region of interest" description="Disordered" evidence="1">
    <location>
        <begin position="91"/>
        <end position="111"/>
    </location>
</feature>
<accession>A0AAW0CDA0</accession>
<evidence type="ECO:0000313" key="3">
    <source>
        <dbReference type="EMBL" id="KAK7037503.1"/>
    </source>
</evidence>
<reference evidence="3 4" key="1">
    <citation type="submission" date="2024-01" db="EMBL/GenBank/DDBJ databases">
        <title>A draft genome for a cacao thread blight-causing isolate of Paramarasmius palmivorus.</title>
        <authorList>
            <person name="Baruah I.K."/>
            <person name="Bukari Y."/>
            <person name="Amoako-Attah I."/>
            <person name="Meinhardt L.W."/>
            <person name="Bailey B.A."/>
            <person name="Cohen S.P."/>
        </authorList>
    </citation>
    <scope>NUCLEOTIDE SEQUENCE [LARGE SCALE GENOMIC DNA]</scope>
    <source>
        <strain evidence="3 4">GH-12</strain>
    </source>
</reference>
<keyword evidence="4" id="KW-1185">Reference proteome</keyword>
<dbReference type="InterPro" id="IPR003615">
    <property type="entry name" value="HNH_nuc"/>
</dbReference>
<dbReference type="Proteomes" id="UP001383192">
    <property type="component" value="Unassembled WGS sequence"/>
</dbReference>
<feature type="domain" description="HNH nuclease" evidence="2">
    <location>
        <begin position="140"/>
        <end position="233"/>
    </location>
</feature>
<proteinExistence type="predicted"/>
<evidence type="ECO:0000313" key="4">
    <source>
        <dbReference type="Proteomes" id="UP001383192"/>
    </source>
</evidence>
<dbReference type="Pfam" id="PF13391">
    <property type="entry name" value="HNH_2"/>
    <property type="match status" value="1"/>
</dbReference>
<comment type="caution">
    <text evidence="3">The sequence shown here is derived from an EMBL/GenBank/DDBJ whole genome shotgun (WGS) entry which is preliminary data.</text>
</comment>
<evidence type="ECO:0000259" key="2">
    <source>
        <dbReference type="Pfam" id="PF13391"/>
    </source>
</evidence>